<dbReference type="KEGG" id="lal:AT746_01580"/>
<evidence type="ECO:0000313" key="1">
    <source>
        <dbReference type="EMBL" id="ALS97098.1"/>
    </source>
</evidence>
<reference evidence="1 2" key="1">
    <citation type="submission" date="2015-12" db="EMBL/GenBank/DDBJ databases">
        <title>Complete genome of Lacimicrobium alkaliphilum KCTC 32984.</title>
        <authorList>
            <person name="Kim S.-G."/>
            <person name="Lee Y.-J."/>
        </authorList>
    </citation>
    <scope>NUCLEOTIDE SEQUENCE [LARGE SCALE GENOMIC DNA]</scope>
    <source>
        <strain evidence="1 2">YelD216</strain>
    </source>
</reference>
<protein>
    <submittedName>
        <fullName evidence="1">Uncharacterized protein</fullName>
    </submittedName>
</protein>
<dbReference type="STRING" id="1526571.AT746_01580"/>
<organism evidence="1 2">
    <name type="scientific">Lacimicrobium alkaliphilum</name>
    <dbReference type="NCBI Taxonomy" id="1526571"/>
    <lineage>
        <taxon>Bacteria</taxon>
        <taxon>Pseudomonadati</taxon>
        <taxon>Pseudomonadota</taxon>
        <taxon>Gammaproteobacteria</taxon>
        <taxon>Alteromonadales</taxon>
        <taxon>Alteromonadaceae</taxon>
        <taxon>Lacimicrobium</taxon>
    </lineage>
</organism>
<dbReference type="OrthoDB" id="271711at2"/>
<dbReference type="AlphaFoldDB" id="A0A0U2RIR2"/>
<dbReference type="Proteomes" id="UP000068447">
    <property type="component" value="Chromosome"/>
</dbReference>
<dbReference type="InterPro" id="IPR056955">
    <property type="entry name" value="ORC-CDC6-like"/>
</dbReference>
<dbReference type="EMBL" id="CP013650">
    <property type="protein sequence ID" value="ALS97098.1"/>
    <property type="molecule type" value="Genomic_DNA"/>
</dbReference>
<dbReference type="Pfam" id="PF24389">
    <property type="entry name" value="ORC-CDC6-like"/>
    <property type="match status" value="1"/>
</dbReference>
<evidence type="ECO:0000313" key="2">
    <source>
        <dbReference type="Proteomes" id="UP000068447"/>
    </source>
</evidence>
<gene>
    <name evidence="1" type="ORF">AT746_01580</name>
</gene>
<sequence>MKVIDILNKLSAARMEQQNESNSVYNRFVVPFFIDQCDLRKISHSIALEGSRGSGKSTYIQYFSHATRFDKARINVSKEELDAIVLYWKPDTAFCQGLKKEWLNEKAEYFFNAHMGYSILLELNSLIDKLFYHFPEVKTHLDNGKCFFNRVSKVLKKEVRSTNEIKNVVDEYNYELSTKINPPVIDGVLSLIPQKMFIYLMDGLKQDTLLLEHTKIKIFVDEFELLSNDQQAIINTYRKESTNVYCWNVAYKANAKPSVQTSSNQWLQTPDDFRVENLDSLILSDYKLYAAEIFLLTLQNAGLSTDLIIEPIFLGDRRNIEHRKKAEYRDAVLSLIRNILPTPSIENLSAMALSLNSVKNKITEALSKSAFNQSQIKCVLSDPSLAITFYGTYKQKSHDSKAYMDDIERKSRRTKKIKDKISTYEFNTLLSLNLQLSSVNLPVYAGFERFITMTTPNVRHFKELCFNALKQHNEEDSTNEFGRIEDMPKVSPERSHKGAVLTSSALVKEVISFPPHGNKLSQMVNRIGELFRISQKSSYQTEPERDIFTIEYDFSGKDSELEDFIESAKSWRVLIVDDSKRIKDETQMTSQEFQLNPIYSPRFGISHRKKRGISFSVRQFKSILVGSYDEYEKIKKHYQTAWRATEDEEKQGILL</sequence>
<keyword evidence="2" id="KW-1185">Reference proteome</keyword>
<accession>A0A0U2RIR2</accession>
<name>A0A0U2RIR2_9ALTE</name>
<proteinExistence type="predicted"/>
<dbReference type="RefSeq" id="WP_062475512.1">
    <property type="nucleotide sequence ID" value="NZ_CP013650.1"/>
</dbReference>